<sequence length="435" mass="46415">MTEFETQNTVDVVVDDRSLTEAKADVEEAFSSVPMDIQAEVSATGGGSEVAARDRARQRQLLTDQTESLEELGETLEEADIEGEWQAEHELSRERNRLLERLVDVQEEGNFDRAARSGGGLLGGGAAILGGGALLGIGALSSVLSGFSWPSLPEFSWPDLPDLDPPAEPDWHPLDVVEPEPAPVEEPSEAPVAEPDPVEVTEPEPVEVAEPDPVEVAETDPMEVAEPDPAEYPLEDPEPVEVAEPAWTPLEIADPTTAETGSASGSGSGIGLPELLAGGIGGAFGIKAIQQFGSQAAIRGSSAASGGAFMTPEGLGMTDFEDQNRARSWVNERTPESFQLRELDSANEHPGSVFSAEGRQAQAEGLKNIANRIEDAIANLSGDGSTEVRNQFDYNIEVLAKGATERDVERAMDRAKNQAIREFERTVRTSASGQY</sequence>
<keyword evidence="4" id="KW-1185">Reference proteome</keyword>
<feature type="compositionally biased region" description="Acidic residues" evidence="2">
    <location>
        <begin position="196"/>
        <end position="213"/>
    </location>
</feature>
<name>A0A256ICP6_9EURY</name>
<protein>
    <submittedName>
        <fullName evidence="3">Uncharacterized protein</fullName>
    </submittedName>
</protein>
<dbReference type="AlphaFoldDB" id="A0A256ICP6"/>
<evidence type="ECO:0000256" key="2">
    <source>
        <dbReference type="SAM" id="MobiDB-lite"/>
    </source>
</evidence>
<feature type="region of interest" description="Disordered" evidence="2">
    <location>
        <begin position="160"/>
        <end position="213"/>
    </location>
</feature>
<gene>
    <name evidence="3" type="ORF">DJ70_14165</name>
</gene>
<evidence type="ECO:0000313" key="3">
    <source>
        <dbReference type="EMBL" id="OYR54325.1"/>
    </source>
</evidence>
<accession>A0A256ICP6</accession>
<keyword evidence="1" id="KW-0175">Coiled coil</keyword>
<reference evidence="3 4" key="1">
    <citation type="journal article" date="2014" name="Front. Microbiol.">
        <title>Population and genomic analysis of the genus Halorubrum.</title>
        <authorList>
            <person name="Fullmer M.S."/>
            <person name="Soucy S.M."/>
            <person name="Swithers K.S."/>
            <person name="Makkay A.M."/>
            <person name="Wheeler R."/>
            <person name="Ventosa A."/>
            <person name="Gogarten J.P."/>
            <person name="Papke R.T."/>
        </authorList>
    </citation>
    <scope>NUCLEOTIDE SEQUENCE [LARGE SCALE GENOMIC DNA]</scope>
    <source>
        <strain evidence="3 4">Cb34</strain>
    </source>
</reference>
<feature type="coiled-coil region" evidence="1">
    <location>
        <begin position="62"/>
        <end position="108"/>
    </location>
</feature>
<evidence type="ECO:0000313" key="4">
    <source>
        <dbReference type="Proteomes" id="UP000216308"/>
    </source>
</evidence>
<comment type="caution">
    <text evidence="3">The sequence shown here is derived from an EMBL/GenBank/DDBJ whole genome shotgun (WGS) entry which is preliminary data.</text>
</comment>
<evidence type="ECO:0000256" key="1">
    <source>
        <dbReference type="SAM" id="Coils"/>
    </source>
</evidence>
<dbReference type="RefSeq" id="WP_094534101.1">
    <property type="nucleotide sequence ID" value="NZ_NHPJ01000126.1"/>
</dbReference>
<dbReference type="OrthoDB" id="386856at2157"/>
<dbReference type="Proteomes" id="UP000216308">
    <property type="component" value="Unassembled WGS sequence"/>
</dbReference>
<dbReference type="EMBL" id="NHPJ01000126">
    <property type="protein sequence ID" value="OYR54325.1"/>
    <property type="molecule type" value="Genomic_DNA"/>
</dbReference>
<proteinExistence type="predicted"/>
<organism evidence="3 4">
    <name type="scientific">Halorubrum halodurans</name>
    <dbReference type="NCBI Taxonomy" id="1383851"/>
    <lineage>
        <taxon>Archaea</taxon>
        <taxon>Methanobacteriati</taxon>
        <taxon>Methanobacteriota</taxon>
        <taxon>Stenosarchaea group</taxon>
        <taxon>Halobacteria</taxon>
        <taxon>Halobacteriales</taxon>
        <taxon>Haloferacaceae</taxon>
        <taxon>Halorubrum</taxon>
    </lineage>
</organism>